<organism evidence="8 9">
    <name type="scientific">Euplotes crassus</name>
    <dbReference type="NCBI Taxonomy" id="5936"/>
    <lineage>
        <taxon>Eukaryota</taxon>
        <taxon>Sar</taxon>
        <taxon>Alveolata</taxon>
        <taxon>Ciliophora</taxon>
        <taxon>Intramacronucleata</taxon>
        <taxon>Spirotrichea</taxon>
        <taxon>Hypotrichia</taxon>
        <taxon>Euplotida</taxon>
        <taxon>Euplotidae</taxon>
        <taxon>Moneuplotes</taxon>
    </lineage>
</organism>
<evidence type="ECO:0000256" key="3">
    <source>
        <dbReference type="ARBA" id="ARBA00022692"/>
    </source>
</evidence>
<feature type="transmembrane region" description="Helical" evidence="7">
    <location>
        <begin position="269"/>
        <end position="290"/>
    </location>
</feature>
<evidence type="ECO:0000256" key="1">
    <source>
        <dbReference type="ARBA" id="ARBA00004141"/>
    </source>
</evidence>
<feature type="compositionally biased region" description="Basic and acidic residues" evidence="6">
    <location>
        <begin position="8"/>
        <end position="22"/>
    </location>
</feature>
<feature type="transmembrane region" description="Helical" evidence="7">
    <location>
        <begin position="310"/>
        <end position="333"/>
    </location>
</feature>
<comment type="caution">
    <text evidence="8">The sequence shown here is derived from an EMBL/GenBank/DDBJ whole genome shotgun (WGS) entry which is preliminary data.</text>
</comment>
<evidence type="ECO:0000313" key="9">
    <source>
        <dbReference type="Proteomes" id="UP001295684"/>
    </source>
</evidence>
<dbReference type="InterPro" id="IPR002528">
    <property type="entry name" value="MATE_fam"/>
</dbReference>
<reference evidence="8" key="1">
    <citation type="submission" date="2023-07" db="EMBL/GenBank/DDBJ databases">
        <authorList>
            <consortium name="AG Swart"/>
            <person name="Singh M."/>
            <person name="Singh A."/>
            <person name="Seah K."/>
            <person name="Emmerich C."/>
        </authorList>
    </citation>
    <scope>NUCLEOTIDE SEQUENCE</scope>
    <source>
        <strain evidence="8">DP1</strain>
    </source>
</reference>
<dbReference type="AlphaFoldDB" id="A0AAD1UF36"/>
<feature type="transmembrane region" description="Helical" evidence="7">
    <location>
        <begin position="227"/>
        <end position="248"/>
    </location>
</feature>
<comment type="subcellular location">
    <subcellularLocation>
        <location evidence="1">Membrane</location>
        <topology evidence="1">Multi-pass membrane protein</topology>
    </subcellularLocation>
</comment>
<gene>
    <name evidence="8" type="ORF">ECRASSUSDP1_LOCUS8070</name>
</gene>
<evidence type="ECO:0000256" key="6">
    <source>
        <dbReference type="SAM" id="MobiDB-lite"/>
    </source>
</evidence>
<keyword evidence="4 7" id="KW-1133">Transmembrane helix</keyword>
<keyword evidence="9" id="KW-1185">Reference proteome</keyword>
<protein>
    <submittedName>
        <fullName evidence="8">Uncharacterized protein</fullName>
    </submittedName>
</protein>
<evidence type="ECO:0000313" key="8">
    <source>
        <dbReference type="EMBL" id="CAI2366796.1"/>
    </source>
</evidence>
<feature type="transmembrane region" description="Helical" evidence="7">
    <location>
        <begin position="130"/>
        <end position="155"/>
    </location>
</feature>
<feature type="transmembrane region" description="Helical" evidence="7">
    <location>
        <begin position="444"/>
        <end position="471"/>
    </location>
</feature>
<sequence length="501" mass="55755">MSEKEVLIEMEEKSRDGRDGKRTSGVRNVSKSLEGGEPIGYSEAFYDIVKASIPSILTCMVYRTVSVLNFIVIGRLGDPAYVSGAGLGIITYTIACTAISRGLGGGIDTLCSQAFGNKNPYLAGCYYHRAVIITSLLMIPQGIVLWNCEAILVYFGLPELSAKYAAIYIRILLPSLWCECQRDLLRKFLSCQKEFKLILYSQIISSVLHPLWLFLTIYVCGLRFEGVAIANSLVVFSNFFIPFMIIYFDRSWVQEESWHWFSKDSFNGLWQYLHYGFPSLLVVSFELWGFEGINIMAGYLGVNEMGACSIVFEIIILFFMLALGMSFPSSSLVGNSLGAGKPKNALIYAMVAVGVSLALGALTFLVIFIFPEQLAWMFTNNEVISRLVIISVPLMALCCLGDFAQCISAAIIRAMGKQKYLSISVIISYWLIVLPLTYYCAFTLGWGITGIMCGLPIGLTVLCLFSMYIIFSEDFSQLSQEIIDRIQKDKSKIKQTPNSSN</sequence>
<feature type="region of interest" description="Disordered" evidence="6">
    <location>
        <begin position="8"/>
        <end position="29"/>
    </location>
</feature>
<feature type="transmembrane region" description="Helical" evidence="7">
    <location>
        <begin position="197"/>
        <end position="215"/>
    </location>
</feature>
<proteinExistence type="inferred from homology"/>
<evidence type="ECO:0000256" key="2">
    <source>
        <dbReference type="ARBA" id="ARBA00010199"/>
    </source>
</evidence>
<dbReference type="Pfam" id="PF01554">
    <property type="entry name" value="MatE"/>
    <property type="match status" value="2"/>
</dbReference>
<dbReference type="Proteomes" id="UP001295684">
    <property type="component" value="Unassembled WGS sequence"/>
</dbReference>
<dbReference type="GO" id="GO:0042910">
    <property type="term" value="F:xenobiotic transmembrane transporter activity"/>
    <property type="evidence" value="ECO:0007669"/>
    <property type="project" value="InterPro"/>
</dbReference>
<dbReference type="GO" id="GO:0016020">
    <property type="term" value="C:membrane"/>
    <property type="evidence" value="ECO:0007669"/>
    <property type="project" value="UniProtKB-SubCell"/>
</dbReference>
<evidence type="ECO:0000256" key="7">
    <source>
        <dbReference type="SAM" id="Phobius"/>
    </source>
</evidence>
<accession>A0AAD1UF36</accession>
<dbReference type="GO" id="GO:1990961">
    <property type="term" value="P:xenobiotic detoxification by transmembrane export across the plasma membrane"/>
    <property type="evidence" value="ECO:0007669"/>
    <property type="project" value="InterPro"/>
</dbReference>
<name>A0AAD1UF36_EUPCR</name>
<keyword evidence="5 7" id="KW-0472">Membrane</keyword>
<dbReference type="PANTHER" id="PTHR11206">
    <property type="entry name" value="MULTIDRUG RESISTANCE PROTEIN"/>
    <property type="match status" value="1"/>
</dbReference>
<feature type="transmembrane region" description="Helical" evidence="7">
    <location>
        <begin position="345"/>
        <end position="371"/>
    </location>
</feature>
<feature type="transmembrane region" description="Helical" evidence="7">
    <location>
        <begin position="420"/>
        <end position="438"/>
    </location>
</feature>
<dbReference type="EMBL" id="CAMPGE010007877">
    <property type="protein sequence ID" value="CAI2366796.1"/>
    <property type="molecule type" value="Genomic_DNA"/>
</dbReference>
<dbReference type="NCBIfam" id="TIGR00797">
    <property type="entry name" value="matE"/>
    <property type="match status" value="1"/>
</dbReference>
<comment type="similarity">
    <text evidence="2">Belongs to the multi antimicrobial extrusion (MATE) (TC 2.A.66.1) family.</text>
</comment>
<dbReference type="InterPro" id="IPR045069">
    <property type="entry name" value="MATE_euk"/>
</dbReference>
<feature type="transmembrane region" description="Helical" evidence="7">
    <location>
        <begin position="383"/>
        <end position="408"/>
    </location>
</feature>
<keyword evidence="3 7" id="KW-0812">Transmembrane</keyword>
<evidence type="ECO:0000256" key="4">
    <source>
        <dbReference type="ARBA" id="ARBA00022989"/>
    </source>
</evidence>
<dbReference type="CDD" id="cd13132">
    <property type="entry name" value="MATE_eukaryotic"/>
    <property type="match status" value="1"/>
</dbReference>
<dbReference type="GO" id="GO:0015297">
    <property type="term" value="F:antiporter activity"/>
    <property type="evidence" value="ECO:0007669"/>
    <property type="project" value="InterPro"/>
</dbReference>
<evidence type="ECO:0000256" key="5">
    <source>
        <dbReference type="ARBA" id="ARBA00023136"/>
    </source>
</evidence>